<name>A0A9B0U5F5_CHRAS</name>
<dbReference type="CTD" id="57050"/>
<dbReference type="Pfam" id="PF09368">
    <property type="entry name" value="Sas10"/>
    <property type="match status" value="1"/>
</dbReference>
<sequence length="474" mass="54384">MVGRSRRRGAAKWAAVRANSGRGLADENEDDSELPPSPGDSSYYQDQVDDFHEARSQSVLIKGWKEADSGDEDEEEEEEVLALDIDDDNDEDGESVGDEEDGNDDDGGSSVQSETEASGDPSLSWGQRKKLYYDTDYRPKSRGRQNQQEVEEEEREEEEEAQLIQRRLAQTLEEDDFGVTWVEAFAKPTPQADEVGTQVVKDLTKVSVKEKLKMLRKESPELLELIEDLKVRLTEVKDELEPLLRLVEQGIIPPGKGSQYLRTKYNLYLNYCSNISFYLILKARRVPAQGHPVIERLVTYRKLINKLSVVDQKLSSEIRHLLTLKNDTRKKELTLKVKSTKAKSKSALETPAAVSANIDASDDSNFDEEGVLKYYKEIEDKQKLKRKKEESTEEQALEDQNAKRAITYQIAKNRGLTPRRKKIDRNPRVKHREKFRRAKIRRRGQVREVRREEQRYSGELSGIRAGLKKSIKLK</sequence>
<dbReference type="Pfam" id="PF04000">
    <property type="entry name" value="Sas10_Utp3"/>
    <property type="match status" value="1"/>
</dbReference>
<dbReference type="Proteomes" id="UP000504623">
    <property type="component" value="Unplaced"/>
</dbReference>
<feature type="region of interest" description="Disordered" evidence="5">
    <location>
        <begin position="413"/>
        <end position="432"/>
    </location>
</feature>
<organism evidence="7 8">
    <name type="scientific">Chrysochloris asiatica</name>
    <name type="common">Cape golden mole</name>
    <dbReference type="NCBI Taxonomy" id="185453"/>
    <lineage>
        <taxon>Eukaryota</taxon>
        <taxon>Metazoa</taxon>
        <taxon>Chordata</taxon>
        <taxon>Craniata</taxon>
        <taxon>Vertebrata</taxon>
        <taxon>Euteleostomi</taxon>
        <taxon>Mammalia</taxon>
        <taxon>Eutheria</taxon>
        <taxon>Afrotheria</taxon>
        <taxon>Chrysochloridae</taxon>
        <taxon>Chrysochlorinae</taxon>
        <taxon>Chrysochloris</taxon>
    </lineage>
</organism>
<feature type="compositionally biased region" description="Acidic residues" evidence="5">
    <location>
        <begin position="149"/>
        <end position="158"/>
    </location>
</feature>
<feature type="region of interest" description="Disordered" evidence="5">
    <location>
        <begin position="1"/>
        <end position="158"/>
    </location>
</feature>
<dbReference type="AlphaFoldDB" id="A0A9B0U5F5"/>
<keyword evidence="3" id="KW-0597">Phosphoprotein</keyword>
<dbReference type="InterPro" id="IPR007146">
    <property type="entry name" value="Sas10/Utp3/C1D"/>
</dbReference>
<evidence type="ECO:0000256" key="5">
    <source>
        <dbReference type="SAM" id="MobiDB-lite"/>
    </source>
</evidence>
<dbReference type="GO" id="GO:0032040">
    <property type="term" value="C:small-subunit processome"/>
    <property type="evidence" value="ECO:0007669"/>
    <property type="project" value="TreeGrafter"/>
</dbReference>
<keyword evidence="7" id="KW-1185">Reference proteome</keyword>
<evidence type="ECO:0000256" key="2">
    <source>
        <dbReference type="ARBA" id="ARBA00010979"/>
    </source>
</evidence>
<feature type="compositionally biased region" description="Basic residues" evidence="5">
    <location>
        <begin position="1"/>
        <end position="10"/>
    </location>
</feature>
<comment type="similarity">
    <text evidence="2">Belongs to the SAS10 family.</text>
</comment>
<dbReference type="PANTHER" id="PTHR13237:SF8">
    <property type="entry name" value="SOMETHING ABOUT SILENCING PROTEIN 10"/>
    <property type="match status" value="1"/>
</dbReference>
<evidence type="ECO:0000313" key="8">
    <source>
        <dbReference type="RefSeq" id="XP_006873834.1"/>
    </source>
</evidence>
<evidence type="ECO:0000256" key="3">
    <source>
        <dbReference type="ARBA" id="ARBA00022553"/>
    </source>
</evidence>
<reference evidence="8" key="1">
    <citation type="submission" date="2025-08" db="UniProtKB">
        <authorList>
            <consortium name="RefSeq"/>
        </authorList>
    </citation>
    <scope>IDENTIFICATION</scope>
    <source>
        <tissue evidence="8">Spleen</tissue>
    </source>
</reference>
<protein>
    <submittedName>
        <fullName evidence="8">Something about silencing protein 10</fullName>
    </submittedName>
</protein>
<gene>
    <name evidence="8" type="primary">UTP3</name>
</gene>
<keyword evidence="4" id="KW-0539">Nucleus</keyword>
<feature type="compositionally biased region" description="Basic and acidic residues" evidence="5">
    <location>
        <begin position="445"/>
        <end position="456"/>
    </location>
</feature>
<evidence type="ECO:0000256" key="4">
    <source>
        <dbReference type="ARBA" id="ARBA00023242"/>
    </source>
</evidence>
<feature type="region of interest" description="Disordered" evidence="5">
    <location>
        <begin position="440"/>
        <end position="461"/>
    </location>
</feature>
<feature type="compositionally biased region" description="Acidic residues" evidence="5">
    <location>
        <begin position="69"/>
        <end position="107"/>
    </location>
</feature>
<dbReference type="GO" id="GO:0000462">
    <property type="term" value="P:maturation of SSU-rRNA from tricistronic rRNA transcript (SSU-rRNA, 5.8S rRNA, LSU-rRNA)"/>
    <property type="evidence" value="ECO:0007669"/>
    <property type="project" value="TreeGrafter"/>
</dbReference>
<evidence type="ECO:0000259" key="6">
    <source>
        <dbReference type="Pfam" id="PF09368"/>
    </source>
</evidence>
<comment type="subcellular location">
    <subcellularLocation>
        <location evidence="1">Nucleus</location>
        <location evidence="1">Nucleolus</location>
    </subcellularLocation>
</comment>
<evidence type="ECO:0000313" key="7">
    <source>
        <dbReference type="Proteomes" id="UP000504623"/>
    </source>
</evidence>
<dbReference type="PANTHER" id="PTHR13237">
    <property type="entry name" value="SOMETHING ABOUT SILENCING PROTEIN 10-RELATED"/>
    <property type="match status" value="1"/>
</dbReference>
<feature type="domain" description="Sas10 C-terminal" evidence="6">
    <location>
        <begin position="401"/>
        <end position="473"/>
    </location>
</feature>
<accession>A0A9B0U5F5</accession>
<proteinExistence type="inferred from homology"/>
<dbReference type="GeneID" id="102826083"/>
<dbReference type="OrthoDB" id="1924577at2759"/>
<dbReference type="RefSeq" id="XP_006873834.1">
    <property type="nucleotide sequence ID" value="XM_006873772.1"/>
</dbReference>
<evidence type="ECO:0000256" key="1">
    <source>
        <dbReference type="ARBA" id="ARBA00004604"/>
    </source>
</evidence>
<dbReference type="InterPro" id="IPR018972">
    <property type="entry name" value="Sas10_C_dom"/>
</dbReference>
<feature type="compositionally biased region" description="Basic residues" evidence="5">
    <location>
        <begin position="417"/>
        <end position="432"/>
    </location>
</feature>